<dbReference type="EMBL" id="CM056741">
    <property type="protein sequence ID" value="KAJ8686956.1"/>
    <property type="molecule type" value="Genomic_DNA"/>
</dbReference>
<accession>A0ACC2PVJ5</accession>
<keyword evidence="2" id="KW-1185">Reference proteome</keyword>
<reference evidence="1" key="1">
    <citation type="submission" date="2023-04" db="EMBL/GenBank/DDBJ databases">
        <title>A chromosome-level genome assembly of the parasitoid wasp Eretmocerus hayati.</title>
        <authorList>
            <person name="Zhong Y."/>
            <person name="Liu S."/>
            <person name="Liu Y."/>
        </authorList>
    </citation>
    <scope>NUCLEOTIDE SEQUENCE</scope>
    <source>
        <strain evidence="1">ZJU_SS_LIU_2023</strain>
    </source>
</reference>
<proteinExistence type="predicted"/>
<evidence type="ECO:0000313" key="1">
    <source>
        <dbReference type="EMBL" id="KAJ8686956.1"/>
    </source>
</evidence>
<evidence type="ECO:0000313" key="2">
    <source>
        <dbReference type="Proteomes" id="UP001239111"/>
    </source>
</evidence>
<dbReference type="Proteomes" id="UP001239111">
    <property type="component" value="Chromosome 1"/>
</dbReference>
<organism evidence="1 2">
    <name type="scientific">Eretmocerus hayati</name>
    <dbReference type="NCBI Taxonomy" id="131215"/>
    <lineage>
        <taxon>Eukaryota</taxon>
        <taxon>Metazoa</taxon>
        <taxon>Ecdysozoa</taxon>
        <taxon>Arthropoda</taxon>
        <taxon>Hexapoda</taxon>
        <taxon>Insecta</taxon>
        <taxon>Pterygota</taxon>
        <taxon>Neoptera</taxon>
        <taxon>Endopterygota</taxon>
        <taxon>Hymenoptera</taxon>
        <taxon>Apocrita</taxon>
        <taxon>Proctotrupomorpha</taxon>
        <taxon>Chalcidoidea</taxon>
        <taxon>Aphelinidae</taxon>
        <taxon>Aphelininae</taxon>
        <taxon>Eretmocerus</taxon>
    </lineage>
</organism>
<gene>
    <name evidence="1" type="ORF">QAD02_022750</name>
</gene>
<comment type="caution">
    <text evidence="1">The sequence shown here is derived from an EMBL/GenBank/DDBJ whole genome shotgun (WGS) entry which is preliminary data.</text>
</comment>
<name>A0ACC2PVJ5_9HYME</name>
<sequence>MGISYRPQLLGDSRLDFAVDHVKTETNNSPKRSSRRRPRRTATVDELLREMKLRHGGVLSDNEIEAIERTGQTDAAHATQTHDNSEVTHASRENPEVRNCNGPKSSAAGDCGFAKSSYVNARLGKSATDRSNIPLKERRDQHSPELWSVVDSAVTATAVDKNLGCVREADKTPIVPKIEGLGSDNSARDQDCATCDDNTTDRHRQLSPSDQDVRASFDKWRHSSRRNSKLLCAGDSAANNKVRVSNFTHACLQTCSHVSQNKV</sequence>
<protein>
    <submittedName>
        <fullName evidence="1">Uncharacterized protein</fullName>
    </submittedName>
</protein>